<feature type="transmembrane region" description="Helical" evidence="3">
    <location>
        <begin position="12"/>
        <end position="35"/>
    </location>
</feature>
<dbReference type="AlphaFoldDB" id="I0II02"/>
<dbReference type="InterPro" id="IPR000983">
    <property type="entry name" value="Bac_GSPG_pilin"/>
</dbReference>
<dbReference type="PRINTS" id="PR00813">
    <property type="entry name" value="BCTERIALGSPG"/>
</dbReference>
<keyword evidence="3" id="KW-0472">Membrane</keyword>
<dbReference type="Proteomes" id="UP000007881">
    <property type="component" value="Chromosome"/>
</dbReference>
<dbReference type="PANTHER" id="PTHR30093:SF2">
    <property type="entry name" value="TYPE II SECRETION SYSTEM PROTEIN H"/>
    <property type="match status" value="1"/>
</dbReference>
<evidence type="ECO:0008006" key="6">
    <source>
        <dbReference type="Google" id="ProtNLM"/>
    </source>
</evidence>
<dbReference type="Pfam" id="PF07963">
    <property type="entry name" value="N_methyl"/>
    <property type="match status" value="1"/>
</dbReference>
<dbReference type="GO" id="GO:0015628">
    <property type="term" value="P:protein secretion by the type II secretion system"/>
    <property type="evidence" value="ECO:0007669"/>
    <property type="project" value="InterPro"/>
</dbReference>
<feature type="region of interest" description="Disordered" evidence="2">
    <location>
        <begin position="214"/>
        <end position="235"/>
    </location>
</feature>
<dbReference type="KEGG" id="phm:PSMK_27310"/>
<dbReference type="SUPFAM" id="SSF54523">
    <property type="entry name" value="Pili subunits"/>
    <property type="match status" value="1"/>
</dbReference>
<evidence type="ECO:0000313" key="5">
    <source>
        <dbReference type="Proteomes" id="UP000007881"/>
    </source>
</evidence>
<evidence type="ECO:0000256" key="3">
    <source>
        <dbReference type="SAM" id="Phobius"/>
    </source>
</evidence>
<name>I0II02_PHYMF</name>
<dbReference type="STRING" id="1142394.PSMK_27310"/>
<dbReference type="EMBL" id="AP012338">
    <property type="protein sequence ID" value="BAM04890.1"/>
    <property type="molecule type" value="Genomic_DNA"/>
</dbReference>
<dbReference type="GO" id="GO:0015627">
    <property type="term" value="C:type II protein secretion system complex"/>
    <property type="evidence" value="ECO:0007669"/>
    <property type="project" value="InterPro"/>
</dbReference>
<dbReference type="Gene3D" id="3.30.700.10">
    <property type="entry name" value="Glycoprotein, Type 4 Pilin"/>
    <property type="match status" value="1"/>
</dbReference>
<keyword evidence="1" id="KW-0488">Methylation</keyword>
<keyword evidence="3" id="KW-0812">Transmembrane</keyword>
<dbReference type="OrthoDB" id="191764at2"/>
<evidence type="ECO:0000256" key="2">
    <source>
        <dbReference type="SAM" id="MobiDB-lite"/>
    </source>
</evidence>
<evidence type="ECO:0000256" key="1">
    <source>
        <dbReference type="ARBA" id="ARBA00022481"/>
    </source>
</evidence>
<organism evidence="4 5">
    <name type="scientific">Phycisphaera mikurensis (strain NBRC 102666 / KCTC 22515 / FYK2301M01)</name>
    <dbReference type="NCBI Taxonomy" id="1142394"/>
    <lineage>
        <taxon>Bacteria</taxon>
        <taxon>Pseudomonadati</taxon>
        <taxon>Planctomycetota</taxon>
        <taxon>Phycisphaerae</taxon>
        <taxon>Phycisphaerales</taxon>
        <taxon>Phycisphaeraceae</taxon>
        <taxon>Phycisphaera</taxon>
    </lineage>
</organism>
<dbReference type="InterPro" id="IPR045584">
    <property type="entry name" value="Pilin-like"/>
</dbReference>
<keyword evidence="5" id="KW-1185">Reference proteome</keyword>
<gene>
    <name evidence="4" type="ordered locus">PSMK_27310</name>
</gene>
<dbReference type="eggNOG" id="COG2165">
    <property type="taxonomic scope" value="Bacteria"/>
</dbReference>
<sequence>MSSNAPSRRRAFTLIELLVVISIIALLIGILLPALGAARKAARGVVCLSQMRQMGIAVNTYAVDRDGAIAYGQYRGPGLEPDGTGEPTNWYVYSEYMGAPFLDGTDPALSPGYQKNNEELGNWSQGGAFTCQEAESAFGIGDVGRTPTNPGYRGTFAINIQIGRLFSGRDSFGSLRTIDGPDSASELMLFADAGGWPRPWSGGTLWWHPEINGRGAPGSGNGSTPALQPHGGAGDQIVEPATDRFYYQGGTGNYIFLDGHAESRDQESVTFKASHPFTLPAFGDRAEWNRFWNGNGSDTSNGF</sequence>
<evidence type="ECO:0000313" key="4">
    <source>
        <dbReference type="EMBL" id="BAM04890.1"/>
    </source>
</evidence>
<proteinExistence type="predicted"/>
<accession>I0II02</accession>
<keyword evidence="3" id="KW-1133">Transmembrane helix</keyword>
<reference evidence="4 5" key="1">
    <citation type="submission" date="2012-02" db="EMBL/GenBank/DDBJ databases">
        <title>Complete genome sequence of Phycisphaera mikurensis NBRC 102666.</title>
        <authorList>
            <person name="Ankai A."/>
            <person name="Hosoyama A."/>
            <person name="Terui Y."/>
            <person name="Sekine M."/>
            <person name="Fukai R."/>
            <person name="Kato Y."/>
            <person name="Nakamura S."/>
            <person name="Yamada-Narita S."/>
            <person name="Kawakoshi A."/>
            <person name="Fukunaga Y."/>
            <person name="Yamazaki S."/>
            <person name="Fujita N."/>
        </authorList>
    </citation>
    <scope>NUCLEOTIDE SEQUENCE [LARGE SCALE GENOMIC DNA]</scope>
    <source>
        <strain evidence="5">NBRC 102666 / KCTC 22515 / FYK2301M01</strain>
    </source>
</reference>
<dbReference type="PANTHER" id="PTHR30093">
    <property type="entry name" value="GENERAL SECRETION PATHWAY PROTEIN G"/>
    <property type="match status" value="1"/>
</dbReference>
<dbReference type="InterPro" id="IPR012902">
    <property type="entry name" value="N_methyl_site"/>
</dbReference>
<protein>
    <recommendedName>
        <fullName evidence="6">Prepilin-type N-terminal cleavage/methylation domain-containing protein</fullName>
    </recommendedName>
</protein>
<dbReference type="HOGENOM" id="CLU_041661_3_0_0"/>
<dbReference type="NCBIfam" id="TIGR02532">
    <property type="entry name" value="IV_pilin_GFxxxE"/>
    <property type="match status" value="1"/>
</dbReference>
<dbReference type="RefSeq" id="WP_014438100.1">
    <property type="nucleotide sequence ID" value="NC_017080.1"/>
</dbReference>